<dbReference type="AlphaFoldDB" id="A0A7L5DUL6"/>
<keyword evidence="7 8" id="KW-0315">Glutamine amidotransferase</keyword>
<proteinExistence type="inferred from homology"/>
<dbReference type="KEGG" id="srho:HH216_15435"/>
<comment type="pathway">
    <text evidence="8">Cofactor biosynthesis; adenosylcobalamin biosynthesis; cob(II)yrinate a,c-diamide from sirohydrochlorin (anaerobic route): step 10/10.</text>
</comment>
<dbReference type="Pfam" id="PF01656">
    <property type="entry name" value="CbiA"/>
    <property type="match status" value="1"/>
</dbReference>
<keyword evidence="2 8" id="KW-0169">Cobalamin biosynthesis</keyword>
<dbReference type="NCBIfam" id="NF002204">
    <property type="entry name" value="PRK01077.1"/>
    <property type="match status" value="1"/>
</dbReference>
<keyword evidence="4 8" id="KW-0547">Nucleotide-binding</keyword>
<evidence type="ECO:0000256" key="8">
    <source>
        <dbReference type="HAMAP-Rule" id="MF_00027"/>
    </source>
</evidence>
<dbReference type="UniPathway" id="UPA00148">
    <property type="reaction ID" value="UER00231"/>
</dbReference>
<keyword evidence="5 8" id="KW-0067">ATP-binding</keyword>
<dbReference type="Proteomes" id="UP000501128">
    <property type="component" value="Chromosome"/>
</dbReference>
<sequence length="464" mass="50569">MAERFSQFLVAAPSSGSGKTTLTLGLLRALANRGLQVQPFKCGPDYIDTQHHSTAAGRPNGVPPNGLPPSINLDLFMASPEHVRASYGRYVQETDVAITEGVMGLFDGSDRMQGSSAAVAELLDIPVVLVVNAKAMAYSVAPLLYGFKNFYAGIRLVGAIFNNVGSESHYRFLADACADVGVEPLGYLPNNPRFAIPSRHLGLHLSSETDYEQIIQAIADELPKTVDLDRLLTVTQTAAPVVAPATTSVSERQTRRISVARDEAFLFTYKQNLDRLAEFGTVTFFSPLHDSVLPDTDFLYLPGGYPELHAQQLSANESMRTSIHDYCLSGGLAYAECGGLMYLSQSIQVQSRLTRSGTAWPMAGVLDVTTSMQAAKLTLGYRTVNWNDMRINGHEFHYSNLAEPTPLPSVASISNAKGIPVETKLYRVQNTFASYVHLYWGDNPAFIEHLLRLNSVETANQVAS</sequence>
<dbReference type="Pfam" id="PF07685">
    <property type="entry name" value="GATase_3"/>
    <property type="match status" value="1"/>
</dbReference>
<evidence type="ECO:0000259" key="9">
    <source>
        <dbReference type="Pfam" id="PF01656"/>
    </source>
</evidence>
<dbReference type="PANTHER" id="PTHR43873:SF1">
    <property type="entry name" value="COBYRINATE A,C-DIAMIDE SYNTHASE"/>
    <property type="match status" value="1"/>
</dbReference>
<evidence type="ECO:0000256" key="5">
    <source>
        <dbReference type="ARBA" id="ARBA00022840"/>
    </source>
</evidence>
<evidence type="ECO:0000256" key="2">
    <source>
        <dbReference type="ARBA" id="ARBA00022573"/>
    </source>
</evidence>
<dbReference type="EC" id="6.3.5.11" evidence="8"/>
<dbReference type="InterPro" id="IPR029062">
    <property type="entry name" value="Class_I_gatase-like"/>
</dbReference>
<dbReference type="SUPFAM" id="SSF52540">
    <property type="entry name" value="P-loop containing nucleoside triphosphate hydrolases"/>
    <property type="match status" value="1"/>
</dbReference>
<gene>
    <name evidence="8" type="primary">cbiA</name>
    <name evidence="11" type="ORF">HH216_15435</name>
</gene>
<keyword evidence="6 8" id="KW-0460">Magnesium</keyword>
<reference evidence="11 12" key="1">
    <citation type="submission" date="2020-04" db="EMBL/GenBank/DDBJ databases">
        <title>Genome sequencing of novel species.</title>
        <authorList>
            <person name="Heo J."/>
            <person name="Kim S.-J."/>
            <person name="Kim J.-S."/>
            <person name="Hong S.-B."/>
            <person name="Kwon S.-W."/>
        </authorList>
    </citation>
    <scope>NUCLEOTIDE SEQUENCE [LARGE SCALE GENOMIC DNA]</scope>
    <source>
        <strain evidence="11 12">CJU-R4</strain>
    </source>
</reference>
<feature type="domain" description="CobQ/CobB/MinD/ParA nucleotide binding" evidence="9">
    <location>
        <begin position="9"/>
        <end position="200"/>
    </location>
</feature>
<dbReference type="PROSITE" id="PS51274">
    <property type="entry name" value="GATASE_COBBQ"/>
    <property type="match status" value="1"/>
</dbReference>
<comment type="similarity">
    <text evidence="8">Belongs to the CobB/CbiA family.</text>
</comment>
<comment type="catalytic activity">
    <reaction evidence="8">
        <text>cob(II)yrinate + 2 L-glutamine + 2 ATP + 2 H2O = cob(II)yrinate a,c diamide + 2 L-glutamate + 2 ADP + 2 phosphate + 2 H(+)</text>
        <dbReference type="Rhea" id="RHEA:26289"/>
        <dbReference type="ChEBI" id="CHEBI:15377"/>
        <dbReference type="ChEBI" id="CHEBI:15378"/>
        <dbReference type="ChEBI" id="CHEBI:29985"/>
        <dbReference type="ChEBI" id="CHEBI:30616"/>
        <dbReference type="ChEBI" id="CHEBI:43474"/>
        <dbReference type="ChEBI" id="CHEBI:58359"/>
        <dbReference type="ChEBI" id="CHEBI:58537"/>
        <dbReference type="ChEBI" id="CHEBI:58894"/>
        <dbReference type="ChEBI" id="CHEBI:456216"/>
        <dbReference type="EC" id="6.3.5.11"/>
    </reaction>
</comment>
<dbReference type="GO" id="GO:0009236">
    <property type="term" value="P:cobalamin biosynthetic process"/>
    <property type="evidence" value="ECO:0007669"/>
    <property type="project" value="UniProtKB-UniRule"/>
</dbReference>
<evidence type="ECO:0000256" key="4">
    <source>
        <dbReference type="ARBA" id="ARBA00022741"/>
    </source>
</evidence>
<feature type="active site" description="Nucleophile" evidence="8">
    <location>
        <position position="337"/>
    </location>
</feature>
<dbReference type="RefSeq" id="WP_169551621.1">
    <property type="nucleotide sequence ID" value="NZ_CP051677.1"/>
</dbReference>
<dbReference type="SUPFAM" id="SSF52317">
    <property type="entry name" value="Class I glutamine amidotransferase-like"/>
    <property type="match status" value="1"/>
</dbReference>
<comment type="domain">
    <text evidence="8">Comprises of two domains. The C-terminal domain contains the binding site for glutamine and catalyzes the hydrolysis of this substrate to glutamate and ammonia. The N-terminal domain is anticipated to bind ATP and cobyrinate and catalyzes the ultimate synthesis of the diamide product. The ammonia produced via the glutaminase domain is probably translocated to the adjacent domain via a molecular tunnel, where it reacts with an activated intermediate.</text>
</comment>
<evidence type="ECO:0000256" key="7">
    <source>
        <dbReference type="ARBA" id="ARBA00022962"/>
    </source>
</evidence>
<dbReference type="InterPro" id="IPR027417">
    <property type="entry name" value="P-loop_NTPase"/>
</dbReference>
<dbReference type="CDD" id="cd05388">
    <property type="entry name" value="CobB_N"/>
    <property type="match status" value="1"/>
</dbReference>
<dbReference type="GO" id="GO:0042242">
    <property type="term" value="F:cobyrinic acid a,c-diamide synthase activity"/>
    <property type="evidence" value="ECO:0007669"/>
    <property type="project" value="UniProtKB-UniRule"/>
</dbReference>
<comment type="cofactor">
    <cofactor evidence="1 8">
        <name>Mg(2+)</name>
        <dbReference type="ChEBI" id="CHEBI:18420"/>
    </cofactor>
</comment>
<evidence type="ECO:0000313" key="12">
    <source>
        <dbReference type="Proteomes" id="UP000501128"/>
    </source>
</evidence>
<comment type="function">
    <text evidence="8">Catalyzes the ATP-dependent amidation of the two carboxylate groups at positions a and c of cobyrinate, using either L-glutamine or ammonia as the nitrogen source.</text>
</comment>
<keyword evidence="3 8" id="KW-0436">Ligase</keyword>
<dbReference type="InterPro" id="IPR011698">
    <property type="entry name" value="GATase_3"/>
</dbReference>
<organism evidence="11 12">
    <name type="scientific">Spirosoma rhododendri</name>
    <dbReference type="NCBI Taxonomy" id="2728024"/>
    <lineage>
        <taxon>Bacteria</taxon>
        <taxon>Pseudomonadati</taxon>
        <taxon>Bacteroidota</taxon>
        <taxon>Cytophagia</taxon>
        <taxon>Cytophagales</taxon>
        <taxon>Cytophagaceae</taxon>
        <taxon>Spirosoma</taxon>
    </lineage>
</organism>
<dbReference type="InterPro" id="IPR004484">
    <property type="entry name" value="CbiA/CobB_synth"/>
</dbReference>
<evidence type="ECO:0000256" key="1">
    <source>
        <dbReference type="ARBA" id="ARBA00001946"/>
    </source>
</evidence>
<dbReference type="CDD" id="cd03130">
    <property type="entry name" value="GATase1_CobB"/>
    <property type="match status" value="1"/>
</dbReference>
<evidence type="ECO:0000256" key="6">
    <source>
        <dbReference type="ARBA" id="ARBA00022842"/>
    </source>
</evidence>
<evidence type="ECO:0000259" key="10">
    <source>
        <dbReference type="Pfam" id="PF07685"/>
    </source>
</evidence>
<name>A0A7L5DUL6_9BACT</name>
<dbReference type="EMBL" id="CP051677">
    <property type="protein sequence ID" value="QJD79657.1"/>
    <property type="molecule type" value="Genomic_DNA"/>
</dbReference>
<accession>A0A7L5DUL6</accession>
<dbReference type="HAMAP" id="MF_00027">
    <property type="entry name" value="CobB_CbiA"/>
    <property type="match status" value="1"/>
</dbReference>
<feature type="site" description="Increases nucleophilicity of active site Cys" evidence="8">
    <location>
        <position position="437"/>
    </location>
</feature>
<comment type="miscellaneous">
    <text evidence="8">The a and c carboxylates of cobyrinate are activated for nucleophilic attack via formation of a phosphorylated intermediate by ATP. CbiA catalyzes first the amidation of the c-carboxylate, and then that of the a-carboxylate.</text>
</comment>
<dbReference type="PANTHER" id="PTHR43873">
    <property type="entry name" value="COBYRINATE A,C-DIAMIDE SYNTHASE"/>
    <property type="match status" value="1"/>
</dbReference>
<dbReference type="Gene3D" id="3.40.50.300">
    <property type="entry name" value="P-loop containing nucleotide triphosphate hydrolases"/>
    <property type="match status" value="1"/>
</dbReference>
<evidence type="ECO:0000313" key="11">
    <source>
        <dbReference type="EMBL" id="QJD79657.1"/>
    </source>
</evidence>
<feature type="domain" description="CobB/CobQ-like glutamine amidotransferase" evidence="10">
    <location>
        <begin position="256"/>
        <end position="442"/>
    </location>
</feature>
<dbReference type="InterPro" id="IPR002586">
    <property type="entry name" value="CobQ/CobB/MinD/ParA_Nub-bd_dom"/>
</dbReference>
<dbReference type="GO" id="GO:0005524">
    <property type="term" value="F:ATP binding"/>
    <property type="evidence" value="ECO:0007669"/>
    <property type="project" value="UniProtKB-UniRule"/>
</dbReference>
<protein>
    <recommendedName>
        <fullName evidence="8">Cobyrinate a,c-diamide synthase</fullName>
        <ecNumber evidence="8">6.3.5.11</ecNumber>
    </recommendedName>
    <alternativeName>
        <fullName evidence="8">Cobyrinic acid a,c-diamide synthetase</fullName>
    </alternativeName>
</protein>
<dbReference type="NCBIfam" id="TIGR00379">
    <property type="entry name" value="cobB"/>
    <property type="match status" value="1"/>
</dbReference>
<keyword evidence="12" id="KW-1185">Reference proteome</keyword>
<evidence type="ECO:0000256" key="3">
    <source>
        <dbReference type="ARBA" id="ARBA00022598"/>
    </source>
</evidence>